<dbReference type="AlphaFoldDB" id="A0A7W7D5J2"/>
<protein>
    <submittedName>
        <fullName evidence="1">Uncharacterized protein</fullName>
    </submittedName>
</protein>
<dbReference type="Proteomes" id="UP000542210">
    <property type="component" value="Unassembled WGS sequence"/>
</dbReference>
<reference evidence="1 2" key="1">
    <citation type="submission" date="2020-08" db="EMBL/GenBank/DDBJ databases">
        <title>Sequencing the genomes of 1000 actinobacteria strains.</title>
        <authorList>
            <person name="Klenk H.-P."/>
        </authorList>
    </citation>
    <scope>NUCLEOTIDE SEQUENCE [LARGE SCALE GENOMIC DNA]</scope>
    <source>
        <strain evidence="1 2">DSM 45784</strain>
    </source>
</reference>
<evidence type="ECO:0000313" key="1">
    <source>
        <dbReference type="EMBL" id="MBB4700633.1"/>
    </source>
</evidence>
<organism evidence="1 2">
    <name type="scientific">Sphaerisporangium siamense</name>
    <dbReference type="NCBI Taxonomy" id="795645"/>
    <lineage>
        <taxon>Bacteria</taxon>
        <taxon>Bacillati</taxon>
        <taxon>Actinomycetota</taxon>
        <taxon>Actinomycetes</taxon>
        <taxon>Streptosporangiales</taxon>
        <taxon>Streptosporangiaceae</taxon>
        <taxon>Sphaerisporangium</taxon>
    </lineage>
</organism>
<evidence type="ECO:0000313" key="2">
    <source>
        <dbReference type="Proteomes" id="UP000542210"/>
    </source>
</evidence>
<name>A0A7W7D5J2_9ACTN</name>
<dbReference type="EMBL" id="JACHND010000001">
    <property type="protein sequence ID" value="MBB4700633.1"/>
    <property type="molecule type" value="Genomic_DNA"/>
</dbReference>
<accession>A0A7W7D5J2</accession>
<proteinExistence type="predicted"/>
<keyword evidence="2" id="KW-1185">Reference proteome</keyword>
<dbReference type="RefSeq" id="WP_184879053.1">
    <property type="nucleotide sequence ID" value="NZ_BOOV01000054.1"/>
</dbReference>
<gene>
    <name evidence="1" type="ORF">BJ982_002177</name>
</gene>
<comment type="caution">
    <text evidence="1">The sequence shown here is derived from an EMBL/GenBank/DDBJ whole genome shotgun (WGS) entry which is preliminary data.</text>
</comment>
<sequence>MLIEHYKAFSDDILNGFLQHFTITSGDSFEEQRRQVIQALCDNFSSSSDDALDLHYGNAISYVMDLAMRPREGERKTTKSEFISRVNKRQMLFTRWKEEVLGREHIVKMIQKRLKATDALKPRNRRMLIIDGLGAASIGRSRELAYLIKFLATEHYGPGQLTSARPWTVVIEGTNADVEAIKAGLIDNRISFNDGYEGILFSPEMFDAPPITNTTKGGSKISRASYSVRLVSAETYVKHVDELKGSDLIISFSNSHPDHYSLDKVPHGYQINLTDLEEMVGILRRKG</sequence>